<proteinExistence type="predicted"/>
<dbReference type="RefSeq" id="WP_092319539.1">
    <property type="nucleotide sequence ID" value="NZ_FOKY01000014.1"/>
</dbReference>
<dbReference type="InterPro" id="IPR050276">
    <property type="entry name" value="MshD_Acetyltransferase"/>
</dbReference>
<evidence type="ECO:0000313" key="2">
    <source>
        <dbReference type="EMBL" id="SFB87495.1"/>
    </source>
</evidence>
<dbReference type="GO" id="GO:0016747">
    <property type="term" value="F:acyltransferase activity, transferring groups other than amino-acyl groups"/>
    <property type="evidence" value="ECO:0007669"/>
    <property type="project" value="InterPro"/>
</dbReference>
<dbReference type="SUPFAM" id="SSF55729">
    <property type="entry name" value="Acyl-CoA N-acyltransferases (Nat)"/>
    <property type="match status" value="1"/>
</dbReference>
<dbReference type="PANTHER" id="PTHR43617">
    <property type="entry name" value="L-AMINO ACID N-ACETYLTRANSFERASE"/>
    <property type="match status" value="1"/>
</dbReference>
<dbReference type="GO" id="GO:0005840">
    <property type="term" value="C:ribosome"/>
    <property type="evidence" value="ECO:0007669"/>
    <property type="project" value="UniProtKB-KW"/>
</dbReference>
<dbReference type="CDD" id="cd04301">
    <property type="entry name" value="NAT_SF"/>
    <property type="match status" value="1"/>
</dbReference>
<organism evidence="2 3">
    <name type="scientific">Brevinema andersonii</name>
    <dbReference type="NCBI Taxonomy" id="34097"/>
    <lineage>
        <taxon>Bacteria</taxon>
        <taxon>Pseudomonadati</taxon>
        <taxon>Spirochaetota</taxon>
        <taxon>Spirochaetia</taxon>
        <taxon>Brevinematales</taxon>
        <taxon>Brevinemataceae</taxon>
        <taxon>Brevinema</taxon>
    </lineage>
</organism>
<dbReference type="AlphaFoldDB" id="A0A1I1EK62"/>
<dbReference type="PANTHER" id="PTHR43617:SF34">
    <property type="entry name" value="PUTATIVE-RELATED"/>
    <property type="match status" value="1"/>
</dbReference>
<accession>A0A1I1EK62</accession>
<keyword evidence="2" id="KW-0689">Ribosomal protein</keyword>
<keyword evidence="3" id="KW-1185">Reference proteome</keyword>
<dbReference type="EMBL" id="FOKY01000014">
    <property type="protein sequence ID" value="SFB87495.1"/>
    <property type="molecule type" value="Genomic_DNA"/>
</dbReference>
<dbReference type="Proteomes" id="UP000240042">
    <property type="component" value="Unassembled WGS sequence"/>
</dbReference>
<dbReference type="STRING" id="34097.SAMN02745150_01144"/>
<name>A0A1I1EK62_BREAD</name>
<evidence type="ECO:0000313" key="3">
    <source>
        <dbReference type="Proteomes" id="UP000240042"/>
    </source>
</evidence>
<dbReference type="Pfam" id="PF00583">
    <property type="entry name" value="Acetyltransf_1"/>
    <property type="match status" value="1"/>
</dbReference>
<keyword evidence="2" id="KW-0687">Ribonucleoprotein</keyword>
<reference evidence="3" key="1">
    <citation type="submission" date="2016-10" db="EMBL/GenBank/DDBJ databases">
        <authorList>
            <person name="Varghese N."/>
            <person name="Submissions S."/>
        </authorList>
    </citation>
    <scope>NUCLEOTIDE SEQUENCE [LARGE SCALE GENOMIC DNA]</scope>
    <source>
        <strain evidence="3">ATCC 43811</strain>
    </source>
</reference>
<dbReference type="PROSITE" id="PS51186">
    <property type="entry name" value="GNAT"/>
    <property type="match status" value="1"/>
</dbReference>
<protein>
    <submittedName>
        <fullName evidence="2">Ribosomal protein S18 acetylase RimI</fullName>
    </submittedName>
</protein>
<sequence length="329" mass="38965">MVTIRFFTPDDLLAVCELATYFELSPYQVDPEFRQLSTVKVPFLITHNLSNPDIITLIAENDDKQVIGFISFVFEKNMVQFLESNFQNKDLFASILFLSVNQKYRCQGIGKLLLKSCLKYLKDQGIYYIRIGTDYGNFQALSLYQKVGFKLSMLWHIYRIYKKELKYQSSNIFKDWKNCDDWSENPEIFLRRRPIPWYYDPQSSKQQIYYYILERFEEQLSTKKLITVQKQINNKSLGIILQRDIFLEQGYQLKGYIYHITDLLESPSRGEFLSEFLKDTFLELPNLLMAEIWIPSHDYLSQKIVQKAGMKFCYGGISLFLNLLNHTDK</sequence>
<dbReference type="Gene3D" id="3.40.630.30">
    <property type="match status" value="1"/>
</dbReference>
<dbReference type="InterPro" id="IPR000182">
    <property type="entry name" value="GNAT_dom"/>
</dbReference>
<evidence type="ECO:0000259" key="1">
    <source>
        <dbReference type="PROSITE" id="PS51186"/>
    </source>
</evidence>
<dbReference type="OrthoDB" id="6869927at2"/>
<feature type="domain" description="N-acetyltransferase" evidence="1">
    <location>
        <begin position="2"/>
        <end position="166"/>
    </location>
</feature>
<dbReference type="InterPro" id="IPR016181">
    <property type="entry name" value="Acyl_CoA_acyltransferase"/>
</dbReference>
<gene>
    <name evidence="2" type="ORF">SAMN02745150_01144</name>
</gene>